<evidence type="ECO:0000256" key="3">
    <source>
        <dbReference type="ARBA" id="ARBA00022833"/>
    </source>
</evidence>
<dbReference type="InterPro" id="IPR002893">
    <property type="entry name" value="Znf_MYND"/>
</dbReference>
<dbReference type="SUPFAM" id="SSF144232">
    <property type="entry name" value="HIT/MYND zinc finger-like"/>
    <property type="match status" value="1"/>
</dbReference>
<dbReference type="Pfam" id="PF01753">
    <property type="entry name" value="zf-MYND"/>
    <property type="match status" value="1"/>
</dbReference>
<evidence type="ECO:0000313" key="6">
    <source>
        <dbReference type="EMBL" id="GAQ78098.1"/>
    </source>
</evidence>
<evidence type="ECO:0000313" key="7">
    <source>
        <dbReference type="Proteomes" id="UP000054558"/>
    </source>
</evidence>
<name>A0A1Y1HQJ0_KLENI</name>
<evidence type="ECO:0000256" key="2">
    <source>
        <dbReference type="ARBA" id="ARBA00022771"/>
    </source>
</evidence>
<dbReference type="GO" id="GO:0008270">
    <property type="term" value="F:zinc ion binding"/>
    <property type="evidence" value="ECO:0007669"/>
    <property type="project" value="UniProtKB-KW"/>
</dbReference>
<feature type="domain" description="MYND-type" evidence="5">
    <location>
        <begin position="267"/>
        <end position="311"/>
    </location>
</feature>
<gene>
    <name evidence="6" type="ORF">KFL_000080020</name>
</gene>
<keyword evidence="2 4" id="KW-0863">Zinc-finger</keyword>
<keyword evidence="3" id="KW-0862">Zinc</keyword>
<organism evidence="6 7">
    <name type="scientific">Klebsormidium nitens</name>
    <name type="common">Green alga</name>
    <name type="synonym">Ulothrix nitens</name>
    <dbReference type="NCBI Taxonomy" id="105231"/>
    <lineage>
        <taxon>Eukaryota</taxon>
        <taxon>Viridiplantae</taxon>
        <taxon>Streptophyta</taxon>
        <taxon>Klebsormidiophyceae</taxon>
        <taxon>Klebsormidiales</taxon>
        <taxon>Klebsormidiaceae</taxon>
        <taxon>Klebsormidium</taxon>
    </lineage>
</organism>
<dbReference type="Proteomes" id="UP000054558">
    <property type="component" value="Unassembled WGS sequence"/>
</dbReference>
<evidence type="ECO:0000259" key="5">
    <source>
        <dbReference type="PROSITE" id="PS50865"/>
    </source>
</evidence>
<proteinExistence type="predicted"/>
<dbReference type="AlphaFoldDB" id="A0A1Y1HQJ0"/>
<sequence length="340" mass="38263">MDSNVVVECLSKDVATVQSLVQEFAFDFMEGLDMLFSQDQEASSEPPKSLLRYGIDGLANLSKGSRVFRDAIRNLPNIAEILQGFKRVFSKDFAKKLDADPQRARDLKFLLTSVIAALAFSADSQIWLLDVGLLDILCAVYESTHRREIANLLVSDDPSGRQKIAASRCNTVLLRLVETEEALKKLQQLNALSRLKVHKDIINAASPESEVFWGRLKAGLSGKVPPNLRRMDGDHPWPGFKISYSDERWRFARRHATSGAFPTRTVCSWKLSTAGPEPDSGGFSRCARCQVARYCSKEHQKLHWRTHRKHCQAQLVITNAEAKPGRKGGREARWKELEPE</sequence>
<keyword evidence="7" id="KW-1185">Reference proteome</keyword>
<dbReference type="OrthoDB" id="549788at2759"/>
<dbReference type="Gene3D" id="6.10.140.2220">
    <property type="match status" value="1"/>
</dbReference>
<evidence type="ECO:0000256" key="4">
    <source>
        <dbReference type="PROSITE-ProRule" id="PRU00134"/>
    </source>
</evidence>
<accession>A0A1Y1HQJ0</accession>
<dbReference type="EMBL" id="DF236957">
    <property type="protein sequence ID" value="GAQ78098.1"/>
    <property type="molecule type" value="Genomic_DNA"/>
</dbReference>
<protein>
    <recommendedName>
        <fullName evidence="5">MYND-type domain-containing protein</fullName>
    </recommendedName>
</protein>
<evidence type="ECO:0000256" key="1">
    <source>
        <dbReference type="ARBA" id="ARBA00022723"/>
    </source>
</evidence>
<dbReference type="PROSITE" id="PS50865">
    <property type="entry name" value="ZF_MYND_2"/>
    <property type="match status" value="1"/>
</dbReference>
<keyword evidence="1" id="KW-0479">Metal-binding</keyword>
<reference evidence="6 7" key="1">
    <citation type="journal article" date="2014" name="Nat. Commun.">
        <title>Klebsormidium flaccidum genome reveals primary factors for plant terrestrial adaptation.</title>
        <authorList>
            <person name="Hori K."/>
            <person name="Maruyama F."/>
            <person name="Fujisawa T."/>
            <person name="Togashi T."/>
            <person name="Yamamoto N."/>
            <person name="Seo M."/>
            <person name="Sato S."/>
            <person name="Yamada T."/>
            <person name="Mori H."/>
            <person name="Tajima N."/>
            <person name="Moriyama T."/>
            <person name="Ikeuchi M."/>
            <person name="Watanabe M."/>
            <person name="Wada H."/>
            <person name="Kobayashi K."/>
            <person name="Saito M."/>
            <person name="Masuda T."/>
            <person name="Sasaki-Sekimoto Y."/>
            <person name="Mashiguchi K."/>
            <person name="Awai K."/>
            <person name="Shimojima M."/>
            <person name="Masuda S."/>
            <person name="Iwai M."/>
            <person name="Nobusawa T."/>
            <person name="Narise T."/>
            <person name="Kondo S."/>
            <person name="Saito H."/>
            <person name="Sato R."/>
            <person name="Murakawa M."/>
            <person name="Ihara Y."/>
            <person name="Oshima-Yamada Y."/>
            <person name="Ohtaka K."/>
            <person name="Satoh M."/>
            <person name="Sonobe K."/>
            <person name="Ishii M."/>
            <person name="Ohtani R."/>
            <person name="Kanamori-Sato M."/>
            <person name="Honoki R."/>
            <person name="Miyazaki D."/>
            <person name="Mochizuki H."/>
            <person name="Umetsu J."/>
            <person name="Higashi K."/>
            <person name="Shibata D."/>
            <person name="Kamiya Y."/>
            <person name="Sato N."/>
            <person name="Nakamura Y."/>
            <person name="Tabata S."/>
            <person name="Ida S."/>
            <person name="Kurokawa K."/>
            <person name="Ohta H."/>
        </authorList>
    </citation>
    <scope>NUCLEOTIDE SEQUENCE [LARGE SCALE GENOMIC DNA]</scope>
    <source>
        <strain evidence="6 7">NIES-2285</strain>
    </source>
</reference>